<sequence length="157" mass="17871">MKRFILFLCFAFCENAKLPPNFQKCNRNQADLKECVLKAAQNGISQLTRAYDKINIPNLEPFEVPEVIVGQGSGTVAVDQNFKNCKFSGFYKMKLEQFEFDFDKKILHILGTFPDITKKCDYELDGKVLLLPIKGTGKSTVVLENLVADVVFPFEEY</sequence>
<evidence type="ECO:0000256" key="1">
    <source>
        <dbReference type="SAM" id="SignalP"/>
    </source>
</evidence>
<name>A0A139WGB8_TRICA</name>
<gene>
    <name evidence="2" type="primary">AUGUSTUS-3.0.2_33467</name>
    <name evidence="2" type="ORF">TcasGA2_TC033467</name>
</gene>
<dbReference type="AlphaFoldDB" id="A0A139WGB8"/>
<dbReference type="InterPro" id="IPR010562">
    <property type="entry name" value="Haemolymph_juvenile_hormone-bd"/>
</dbReference>
<feature type="signal peptide" evidence="1">
    <location>
        <begin position="1"/>
        <end position="16"/>
    </location>
</feature>
<protein>
    <submittedName>
        <fullName evidence="2">Protein takeout-like Protein</fullName>
    </submittedName>
</protein>
<evidence type="ECO:0000313" key="3">
    <source>
        <dbReference type="Proteomes" id="UP000007266"/>
    </source>
</evidence>
<dbReference type="GO" id="GO:0007623">
    <property type="term" value="P:circadian rhythm"/>
    <property type="evidence" value="ECO:0000318"/>
    <property type="project" value="GO_Central"/>
</dbReference>
<evidence type="ECO:0000313" key="2">
    <source>
        <dbReference type="EMBL" id="KYB26934.1"/>
    </source>
</evidence>
<reference evidence="2 3" key="1">
    <citation type="journal article" date="2008" name="Nature">
        <title>The genome of the model beetle and pest Tribolium castaneum.</title>
        <authorList>
            <consortium name="Tribolium Genome Sequencing Consortium"/>
            <person name="Richards S."/>
            <person name="Gibbs R.A."/>
            <person name="Weinstock G.M."/>
            <person name="Brown S.J."/>
            <person name="Denell R."/>
            <person name="Beeman R.W."/>
            <person name="Gibbs R."/>
            <person name="Beeman R.W."/>
            <person name="Brown S.J."/>
            <person name="Bucher G."/>
            <person name="Friedrich M."/>
            <person name="Grimmelikhuijzen C.J."/>
            <person name="Klingler M."/>
            <person name="Lorenzen M."/>
            <person name="Richards S."/>
            <person name="Roth S."/>
            <person name="Schroder R."/>
            <person name="Tautz D."/>
            <person name="Zdobnov E.M."/>
            <person name="Muzny D."/>
            <person name="Gibbs R.A."/>
            <person name="Weinstock G.M."/>
            <person name="Attaway T."/>
            <person name="Bell S."/>
            <person name="Buhay C.J."/>
            <person name="Chandrabose M.N."/>
            <person name="Chavez D."/>
            <person name="Clerk-Blankenburg K.P."/>
            <person name="Cree A."/>
            <person name="Dao M."/>
            <person name="Davis C."/>
            <person name="Chacko J."/>
            <person name="Dinh H."/>
            <person name="Dugan-Rocha S."/>
            <person name="Fowler G."/>
            <person name="Garner T.T."/>
            <person name="Garnes J."/>
            <person name="Gnirke A."/>
            <person name="Hawes A."/>
            <person name="Hernandez J."/>
            <person name="Hines S."/>
            <person name="Holder M."/>
            <person name="Hume J."/>
            <person name="Jhangiani S.N."/>
            <person name="Joshi V."/>
            <person name="Khan Z.M."/>
            <person name="Jackson L."/>
            <person name="Kovar C."/>
            <person name="Kowis A."/>
            <person name="Lee S."/>
            <person name="Lewis L.R."/>
            <person name="Margolis J."/>
            <person name="Morgan M."/>
            <person name="Nazareth L.V."/>
            <person name="Nguyen N."/>
            <person name="Okwuonu G."/>
            <person name="Parker D."/>
            <person name="Richards S."/>
            <person name="Ruiz S.J."/>
            <person name="Santibanez J."/>
            <person name="Savard J."/>
            <person name="Scherer S.E."/>
            <person name="Schneider B."/>
            <person name="Sodergren E."/>
            <person name="Tautz D."/>
            <person name="Vattahil S."/>
            <person name="Villasana D."/>
            <person name="White C.S."/>
            <person name="Wright R."/>
            <person name="Park Y."/>
            <person name="Beeman R.W."/>
            <person name="Lord J."/>
            <person name="Oppert B."/>
            <person name="Lorenzen M."/>
            <person name="Brown S."/>
            <person name="Wang L."/>
            <person name="Savard J."/>
            <person name="Tautz D."/>
            <person name="Richards S."/>
            <person name="Weinstock G."/>
            <person name="Gibbs R.A."/>
            <person name="Liu Y."/>
            <person name="Worley K."/>
            <person name="Weinstock G."/>
            <person name="Elsik C.G."/>
            <person name="Reese J.T."/>
            <person name="Elhaik E."/>
            <person name="Landan G."/>
            <person name="Graur D."/>
            <person name="Arensburger P."/>
            <person name="Atkinson P."/>
            <person name="Beeman R.W."/>
            <person name="Beidler J."/>
            <person name="Brown S.J."/>
            <person name="Demuth J.P."/>
            <person name="Drury D.W."/>
            <person name="Du Y.Z."/>
            <person name="Fujiwara H."/>
            <person name="Lorenzen M."/>
            <person name="Maselli V."/>
            <person name="Osanai M."/>
            <person name="Park Y."/>
            <person name="Robertson H.M."/>
            <person name="Tu Z."/>
            <person name="Wang J.J."/>
            <person name="Wang S."/>
            <person name="Richards S."/>
            <person name="Song H."/>
            <person name="Zhang L."/>
            <person name="Sodergren E."/>
            <person name="Werner D."/>
            <person name="Stanke M."/>
            <person name="Morgenstern B."/>
            <person name="Solovyev V."/>
            <person name="Kosarev P."/>
            <person name="Brown G."/>
            <person name="Chen H.C."/>
            <person name="Ermolaeva O."/>
            <person name="Hlavina W."/>
            <person name="Kapustin Y."/>
            <person name="Kiryutin B."/>
            <person name="Kitts P."/>
            <person name="Maglott D."/>
            <person name="Pruitt K."/>
            <person name="Sapojnikov V."/>
            <person name="Souvorov A."/>
            <person name="Mackey A.J."/>
            <person name="Waterhouse R.M."/>
            <person name="Wyder S."/>
            <person name="Zdobnov E.M."/>
            <person name="Zdobnov E.M."/>
            <person name="Wyder S."/>
            <person name="Kriventseva E.V."/>
            <person name="Kadowaki T."/>
            <person name="Bork P."/>
            <person name="Aranda M."/>
            <person name="Bao R."/>
            <person name="Beermann A."/>
            <person name="Berns N."/>
            <person name="Bolognesi R."/>
            <person name="Bonneton F."/>
            <person name="Bopp D."/>
            <person name="Brown S.J."/>
            <person name="Bucher G."/>
            <person name="Butts T."/>
            <person name="Chaumot A."/>
            <person name="Denell R.E."/>
            <person name="Ferrier D.E."/>
            <person name="Friedrich M."/>
            <person name="Gordon C.M."/>
            <person name="Jindra M."/>
            <person name="Klingler M."/>
            <person name="Lan Q."/>
            <person name="Lattorff H.M."/>
            <person name="Laudet V."/>
            <person name="von Levetsow C."/>
            <person name="Liu Z."/>
            <person name="Lutz R."/>
            <person name="Lynch J.A."/>
            <person name="da Fonseca R.N."/>
            <person name="Posnien N."/>
            <person name="Reuter R."/>
            <person name="Roth S."/>
            <person name="Savard J."/>
            <person name="Schinko J.B."/>
            <person name="Schmitt C."/>
            <person name="Schoppmeier M."/>
            <person name="Schroder R."/>
            <person name="Shippy T.D."/>
            <person name="Simonnet F."/>
            <person name="Marques-Souza H."/>
            <person name="Tautz D."/>
            <person name="Tomoyasu Y."/>
            <person name="Trauner J."/>
            <person name="Van der Zee M."/>
            <person name="Vervoort M."/>
            <person name="Wittkopp N."/>
            <person name="Wimmer E.A."/>
            <person name="Yang X."/>
            <person name="Jones A.K."/>
            <person name="Sattelle D.B."/>
            <person name="Ebert P.R."/>
            <person name="Nelson D."/>
            <person name="Scott J.G."/>
            <person name="Beeman R.W."/>
            <person name="Muthukrishnan S."/>
            <person name="Kramer K.J."/>
            <person name="Arakane Y."/>
            <person name="Beeman R.W."/>
            <person name="Zhu Q."/>
            <person name="Hogenkamp D."/>
            <person name="Dixit R."/>
            <person name="Oppert B."/>
            <person name="Jiang H."/>
            <person name="Zou Z."/>
            <person name="Marshall J."/>
            <person name="Elpidina E."/>
            <person name="Vinokurov K."/>
            <person name="Oppert C."/>
            <person name="Zou Z."/>
            <person name="Evans J."/>
            <person name="Lu Z."/>
            <person name="Zhao P."/>
            <person name="Sumathipala N."/>
            <person name="Altincicek B."/>
            <person name="Vilcinskas A."/>
            <person name="Williams M."/>
            <person name="Hultmark D."/>
            <person name="Hetru C."/>
            <person name="Jiang H."/>
            <person name="Grimmelikhuijzen C.J."/>
            <person name="Hauser F."/>
            <person name="Cazzamali G."/>
            <person name="Williamson M."/>
            <person name="Park Y."/>
            <person name="Li B."/>
            <person name="Tanaka Y."/>
            <person name="Predel R."/>
            <person name="Neupert S."/>
            <person name="Schachtner J."/>
            <person name="Verleyen P."/>
            <person name="Raible F."/>
            <person name="Bork P."/>
            <person name="Friedrich M."/>
            <person name="Walden K.K."/>
            <person name="Robertson H.M."/>
            <person name="Angeli S."/>
            <person name="Foret S."/>
            <person name="Bucher G."/>
            <person name="Schuetz S."/>
            <person name="Maleszka R."/>
            <person name="Wimmer E.A."/>
            <person name="Beeman R.W."/>
            <person name="Lorenzen M."/>
            <person name="Tomoyasu Y."/>
            <person name="Miller S.C."/>
            <person name="Grossmann D."/>
            <person name="Bucher G."/>
        </authorList>
    </citation>
    <scope>NUCLEOTIDE SEQUENCE [LARGE SCALE GENOMIC DNA]</scope>
    <source>
        <strain evidence="2 3">Georgia GA2</strain>
    </source>
</reference>
<dbReference type="PANTHER" id="PTHR11008:SF32">
    <property type="entry name" value="CIRCADIAN CLOCK-CONTROLLED PROTEIN DAYWAKE-RELATED"/>
    <property type="match status" value="1"/>
</dbReference>
<dbReference type="Gene3D" id="3.15.10.30">
    <property type="entry name" value="Haemolymph juvenile hormone binding protein"/>
    <property type="match status" value="1"/>
</dbReference>
<dbReference type="OrthoDB" id="8194225at2759"/>
<organism evidence="2 3">
    <name type="scientific">Tribolium castaneum</name>
    <name type="common">Red flour beetle</name>
    <dbReference type="NCBI Taxonomy" id="7070"/>
    <lineage>
        <taxon>Eukaryota</taxon>
        <taxon>Metazoa</taxon>
        <taxon>Ecdysozoa</taxon>
        <taxon>Arthropoda</taxon>
        <taxon>Hexapoda</taxon>
        <taxon>Insecta</taxon>
        <taxon>Pterygota</taxon>
        <taxon>Neoptera</taxon>
        <taxon>Endopterygota</taxon>
        <taxon>Coleoptera</taxon>
        <taxon>Polyphaga</taxon>
        <taxon>Cucujiformia</taxon>
        <taxon>Tenebrionidae</taxon>
        <taxon>Tenebrionidae incertae sedis</taxon>
        <taxon>Tribolium</taxon>
    </lineage>
</organism>
<accession>A0A139WGB8</accession>
<dbReference type="Proteomes" id="UP000007266">
    <property type="component" value="Linkage group 6"/>
</dbReference>
<dbReference type="Pfam" id="PF06585">
    <property type="entry name" value="JHBP"/>
    <property type="match status" value="1"/>
</dbReference>
<dbReference type="InParanoid" id="A0A139WGB8"/>
<keyword evidence="3" id="KW-1185">Reference proteome</keyword>
<dbReference type="FunCoup" id="A0A139WGB8">
    <property type="interactions" value="16"/>
</dbReference>
<keyword evidence="1" id="KW-0732">Signal</keyword>
<dbReference type="KEGG" id="tca:103313455"/>
<feature type="chain" id="PRO_5007299882" evidence="1">
    <location>
        <begin position="17"/>
        <end position="157"/>
    </location>
</feature>
<dbReference type="PANTHER" id="PTHR11008">
    <property type="entry name" value="PROTEIN TAKEOUT-LIKE PROTEIN"/>
    <property type="match status" value="1"/>
</dbReference>
<reference evidence="2 3" key="2">
    <citation type="journal article" date="2010" name="Nucleic Acids Res.">
        <title>BeetleBase in 2010: revisions to provide comprehensive genomic information for Tribolium castaneum.</title>
        <authorList>
            <person name="Kim H.S."/>
            <person name="Murphy T."/>
            <person name="Xia J."/>
            <person name="Caragea D."/>
            <person name="Park Y."/>
            <person name="Beeman R.W."/>
            <person name="Lorenzen M.D."/>
            <person name="Butcher S."/>
            <person name="Manak J.R."/>
            <person name="Brown S.J."/>
        </authorList>
    </citation>
    <scope>GENOME REANNOTATION</scope>
    <source>
        <strain evidence="2 3">Georgia GA2</strain>
    </source>
</reference>
<dbReference type="InterPro" id="IPR038606">
    <property type="entry name" value="To_sf"/>
</dbReference>
<dbReference type="GO" id="GO:0005615">
    <property type="term" value="C:extracellular space"/>
    <property type="evidence" value="ECO:0000318"/>
    <property type="project" value="GO_Central"/>
</dbReference>
<dbReference type="EMBL" id="KQ971348">
    <property type="protein sequence ID" value="KYB26934.1"/>
    <property type="molecule type" value="Genomic_DNA"/>
</dbReference>
<proteinExistence type="predicted"/>